<keyword evidence="1" id="KW-1185">Reference proteome</keyword>
<dbReference type="AlphaFoldDB" id="A0A915HPS6"/>
<organism evidence="1 2">
    <name type="scientific">Romanomermis culicivorax</name>
    <name type="common">Nematode worm</name>
    <dbReference type="NCBI Taxonomy" id="13658"/>
    <lineage>
        <taxon>Eukaryota</taxon>
        <taxon>Metazoa</taxon>
        <taxon>Ecdysozoa</taxon>
        <taxon>Nematoda</taxon>
        <taxon>Enoplea</taxon>
        <taxon>Dorylaimia</taxon>
        <taxon>Mermithida</taxon>
        <taxon>Mermithoidea</taxon>
        <taxon>Mermithidae</taxon>
        <taxon>Romanomermis</taxon>
    </lineage>
</organism>
<sequence length="72" mass="8458">MFFNSSIEQTKRVKYLLKNPIQHKVKLKTLLSVKKAMILIAYCSQKPDECWHQNYPEESATAITPFDAPMKW</sequence>
<dbReference type="WBParaSite" id="nRc.2.0.1.t03724-RA">
    <property type="protein sequence ID" value="nRc.2.0.1.t03724-RA"/>
    <property type="gene ID" value="nRc.2.0.1.g03724"/>
</dbReference>
<name>A0A915HPS6_ROMCU</name>
<reference evidence="2" key="1">
    <citation type="submission" date="2022-11" db="UniProtKB">
        <authorList>
            <consortium name="WormBaseParasite"/>
        </authorList>
    </citation>
    <scope>IDENTIFICATION</scope>
</reference>
<accession>A0A915HPS6</accession>
<proteinExistence type="predicted"/>
<dbReference type="Proteomes" id="UP000887565">
    <property type="component" value="Unplaced"/>
</dbReference>
<evidence type="ECO:0000313" key="2">
    <source>
        <dbReference type="WBParaSite" id="nRc.2.0.1.t03724-RA"/>
    </source>
</evidence>
<protein>
    <submittedName>
        <fullName evidence="2">Uncharacterized protein</fullName>
    </submittedName>
</protein>
<evidence type="ECO:0000313" key="1">
    <source>
        <dbReference type="Proteomes" id="UP000887565"/>
    </source>
</evidence>